<dbReference type="AlphaFoldDB" id="A0A5N6ZHL9"/>
<reference evidence="4" key="1">
    <citation type="submission" date="2019-04" db="EMBL/GenBank/DDBJ databases">
        <title>Friends and foes A comparative genomics studyof 23 Aspergillus species from section Flavi.</title>
        <authorList>
            <consortium name="DOE Joint Genome Institute"/>
            <person name="Kjaerbolling I."/>
            <person name="Vesth T."/>
            <person name="Frisvad J.C."/>
            <person name="Nybo J.L."/>
            <person name="Theobald S."/>
            <person name="Kildgaard S."/>
            <person name="Isbrandt T."/>
            <person name="Kuo A."/>
            <person name="Sato A."/>
            <person name="Lyhne E.K."/>
            <person name="Kogle M.E."/>
            <person name="Wiebenga A."/>
            <person name="Kun R.S."/>
            <person name="Lubbers R.J."/>
            <person name="Makela M.R."/>
            <person name="Barry K."/>
            <person name="Chovatia M."/>
            <person name="Clum A."/>
            <person name="Daum C."/>
            <person name="Haridas S."/>
            <person name="He G."/>
            <person name="LaButti K."/>
            <person name="Lipzen A."/>
            <person name="Mondo S."/>
            <person name="Riley R."/>
            <person name="Salamov A."/>
            <person name="Simmons B.A."/>
            <person name="Magnuson J.K."/>
            <person name="Henrissat B."/>
            <person name="Mortensen U.H."/>
            <person name="Larsen T.O."/>
            <person name="Devries R.P."/>
            <person name="Grigoriev I.V."/>
            <person name="Machida M."/>
            <person name="Baker S.E."/>
            <person name="Andersen M.R."/>
        </authorList>
    </citation>
    <scope>NUCLEOTIDE SEQUENCE [LARGE SCALE GENOMIC DNA]</scope>
    <source>
        <strain evidence="4">CBS 553.77</strain>
    </source>
</reference>
<keyword evidence="2" id="KW-0472">Membrane</keyword>
<feature type="transmembrane region" description="Helical" evidence="2">
    <location>
        <begin position="282"/>
        <end position="303"/>
    </location>
</feature>
<dbReference type="Proteomes" id="UP000327118">
    <property type="component" value="Unassembled WGS sequence"/>
</dbReference>
<evidence type="ECO:0000313" key="3">
    <source>
        <dbReference type="EMBL" id="KAE8356269.1"/>
    </source>
</evidence>
<feature type="region of interest" description="Disordered" evidence="1">
    <location>
        <begin position="1"/>
        <end position="60"/>
    </location>
</feature>
<feature type="compositionally biased region" description="Basic and acidic residues" evidence="1">
    <location>
        <begin position="98"/>
        <end position="121"/>
    </location>
</feature>
<name>A0A5N6ZHL9_9EURO</name>
<evidence type="ECO:0000313" key="4">
    <source>
        <dbReference type="Proteomes" id="UP000327118"/>
    </source>
</evidence>
<dbReference type="PANTHER" id="PTHR37848">
    <property type="entry name" value="EXPRESSED PROTEIN"/>
    <property type="match status" value="1"/>
</dbReference>
<proteinExistence type="predicted"/>
<feature type="compositionally biased region" description="Polar residues" evidence="1">
    <location>
        <begin position="40"/>
        <end position="52"/>
    </location>
</feature>
<protein>
    <submittedName>
        <fullName evidence="3">Uncharacterized protein</fullName>
    </submittedName>
</protein>
<dbReference type="EMBL" id="ML739040">
    <property type="protein sequence ID" value="KAE8356269.1"/>
    <property type="molecule type" value="Genomic_DNA"/>
</dbReference>
<keyword evidence="4" id="KW-1185">Reference proteome</keyword>
<dbReference type="OrthoDB" id="2105912at2759"/>
<keyword evidence="2" id="KW-0812">Transmembrane</keyword>
<dbReference type="PANTHER" id="PTHR37848:SF1">
    <property type="entry name" value="SUN DOMAIN-CONTAINING PROTEIN"/>
    <property type="match status" value="1"/>
</dbReference>
<accession>A0A5N6ZHL9</accession>
<evidence type="ECO:0000256" key="1">
    <source>
        <dbReference type="SAM" id="MobiDB-lite"/>
    </source>
</evidence>
<evidence type="ECO:0000256" key="2">
    <source>
        <dbReference type="SAM" id="Phobius"/>
    </source>
</evidence>
<organism evidence="3 4">
    <name type="scientific">Aspergillus coremiiformis</name>
    <dbReference type="NCBI Taxonomy" id="138285"/>
    <lineage>
        <taxon>Eukaryota</taxon>
        <taxon>Fungi</taxon>
        <taxon>Dikarya</taxon>
        <taxon>Ascomycota</taxon>
        <taxon>Pezizomycotina</taxon>
        <taxon>Eurotiomycetes</taxon>
        <taxon>Eurotiomycetidae</taxon>
        <taxon>Eurotiales</taxon>
        <taxon>Aspergillaceae</taxon>
        <taxon>Aspergillus</taxon>
        <taxon>Aspergillus subgen. Circumdati</taxon>
    </lineage>
</organism>
<sequence>MGKPQPSSNSNDLPPPYEEVVAGHTPLDDGDSPLPLAGPSTETLRSHNQPQANLKPEITKRPSITLSPFLSQDPSALHSLISHEARLPPQPVLSVRGVHQETRATRNDRNESNNENRNETRTESVVDFDFRIDMANYLIGNVDRDPDWHELHVARDGDGEKLYRGGRCPSRKWIPSGRGRCIKLPSIEDGADTENVGLVEDNEGPDLMGWCERFCQDPSPVKSFTFTRHIEKFDSSIITSALTSHLRNLGYRGNILISTSFSNNSFTVYSPHWINRGRNNSFVYYTCLILQLWVITWPIIWLLERRYEVVRSVWLFSREVGSQRVYACNQDEEHVAEELAPVVTQAAWERRSDAKFLTDQDMRLLRRLEREGQERGGRMLVVSWDRISDWGQDEYTSAI</sequence>
<gene>
    <name evidence="3" type="ORF">BDV28DRAFT_116475</name>
</gene>
<feature type="compositionally biased region" description="Polar residues" evidence="1">
    <location>
        <begin position="1"/>
        <end position="12"/>
    </location>
</feature>
<feature type="region of interest" description="Disordered" evidence="1">
    <location>
        <begin position="93"/>
        <end position="121"/>
    </location>
</feature>
<keyword evidence="2" id="KW-1133">Transmembrane helix</keyword>